<dbReference type="PANTHER" id="PTHR43776:SF7">
    <property type="entry name" value="D,D-DIPEPTIDE TRANSPORT ATP-BINDING PROTEIN DDPF-RELATED"/>
    <property type="match status" value="1"/>
</dbReference>
<dbReference type="PANTHER" id="PTHR43776">
    <property type="entry name" value="TRANSPORT ATP-BINDING PROTEIN"/>
    <property type="match status" value="1"/>
</dbReference>
<dbReference type="PROSITE" id="PS00211">
    <property type="entry name" value="ABC_TRANSPORTER_1"/>
    <property type="match status" value="1"/>
</dbReference>
<gene>
    <name evidence="6" type="ORF">K9W46_09210</name>
</gene>
<dbReference type="InterPro" id="IPR003439">
    <property type="entry name" value="ABC_transporter-like_ATP-bd"/>
</dbReference>
<evidence type="ECO:0000259" key="5">
    <source>
        <dbReference type="PROSITE" id="PS50893"/>
    </source>
</evidence>
<evidence type="ECO:0000256" key="1">
    <source>
        <dbReference type="ARBA" id="ARBA00005417"/>
    </source>
</evidence>
<dbReference type="Proteomes" id="UP001200513">
    <property type="component" value="Chromosome"/>
</dbReference>
<dbReference type="GO" id="GO:0005524">
    <property type="term" value="F:ATP binding"/>
    <property type="evidence" value="ECO:0007669"/>
    <property type="project" value="UniProtKB-KW"/>
</dbReference>
<dbReference type="FunFam" id="3.40.50.300:FF:000016">
    <property type="entry name" value="Oligopeptide ABC transporter ATP-binding component"/>
    <property type="match status" value="1"/>
</dbReference>
<organism evidence="6">
    <name type="scientific">Candidatus Heimdallarchaeum endolithica</name>
    <dbReference type="NCBI Taxonomy" id="2876572"/>
    <lineage>
        <taxon>Archaea</taxon>
        <taxon>Promethearchaeati</taxon>
        <taxon>Candidatus Heimdallarchaeota</taxon>
        <taxon>Candidatus Heimdallarchaeia (ex Rinke et al. 2021) (nom. nud.)</taxon>
        <taxon>Candidatus Heimdallarchaeales</taxon>
        <taxon>Candidatus Heimdallarchaeaceae</taxon>
        <taxon>Candidatus Heimdallarchaeum</taxon>
    </lineage>
</organism>
<keyword evidence="3" id="KW-0547">Nucleotide-binding</keyword>
<proteinExistence type="inferred from homology"/>
<dbReference type="SUPFAM" id="SSF52540">
    <property type="entry name" value="P-loop containing nucleoside triphosphate hydrolases"/>
    <property type="match status" value="1"/>
</dbReference>
<feature type="domain" description="ABC transporter" evidence="5">
    <location>
        <begin position="37"/>
        <end position="280"/>
    </location>
</feature>
<dbReference type="AlphaFoldDB" id="A0A9Y1FQL8"/>
<evidence type="ECO:0000313" key="6">
    <source>
        <dbReference type="EMBL" id="UJG44981.1"/>
    </source>
</evidence>
<evidence type="ECO:0000256" key="2">
    <source>
        <dbReference type="ARBA" id="ARBA00022448"/>
    </source>
</evidence>
<dbReference type="InterPro" id="IPR003593">
    <property type="entry name" value="AAA+_ATPase"/>
</dbReference>
<dbReference type="GO" id="GO:0016887">
    <property type="term" value="F:ATP hydrolysis activity"/>
    <property type="evidence" value="ECO:0007669"/>
    <property type="project" value="InterPro"/>
</dbReference>
<dbReference type="GO" id="GO:0055085">
    <property type="term" value="P:transmembrane transport"/>
    <property type="evidence" value="ECO:0007669"/>
    <property type="project" value="UniProtKB-ARBA"/>
</dbReference>
<reference evidence="6" key="1">
    <citation type="journal article" date="2022" name="Nat. Microbiol.">
        <title>Unique mobile elements and scalable gene flow at the prokaryote-eukaryote boundary revealed by circularized Asgard archaea genomes.</title>
        <authorList>
            <person name="Wu F."/>
            <person name="Speth D.R."/>
            <person name="Philosof A."/>
            <person name="Cremiere A."/>
            <person name="Narayanan A."/>
            <person name="Barco R.A."/>
            <person name="Connon S.A."/>
            <person name="Amend J.P."/>
            <person name="Antoshechkin I.A."/>
            <person name="Orphan V.J."/>
        </authorList>
    </citation>
    <scope>NUCLEOTIDE SEQUENCE</scope>
    <source>
        <strain evidence="6">PR6</strain>
    </source>
</reference>
<dbReference type="NCBIfam" id="TIGR01727">
    <property type="entry name" value="oligo_HPY"/>
    <property type="match status" value="1"/>
</dbReference>
<accession>A0A9Y1FQL8</accession>
<dbReference type="Gene3D" id="3.40.50.300">
    <property type="entry name" value="P-loop containing nucleotide triphosphate hydrolases"/>
    <property type="match status" value="1"/>
</dbReference>
<dbReference type="InterPro" id="IPR050319">
    <property type="entry name" value="ABC_transp_ATP-bind"/>
</dbReference>
<evidence type="ECO:0000256" key="3">
    <source>
        <dbReference type="ARBA" id="ARBA00022741"/>
    </source>
</evidence>
<protein>
    <submittedName>
        <fullName evidence="6">ATP-binding cassette domain-containing protein</fullName>
    </submittedName>
</protein>
<dbReference type="GO" id="GO:0015833">
    <property type="term" value="P:peptide transport"/>
    <property type="evidence" value="ECO:0007669"/>
    <property type="project" value="InterPro"/>
</dbReference>
<comment type="similarity">
    <text evidence="1">Belongs to the ABC transporter superfamily.</text>
</comment>
<dbReference type="Pfam" id="PF08352">
    <property type="entry name" value="oligo_HPY"/>
    <property type="match status" value="1"/>
</dbReference>
<dbReference type="SMART" id="SM00382">
    <property type="entry name" value="AAA"/>
    <property type="match status" value="1"/>
</dbReference>
<evidence type="ECO:0000256" key="4">
    <source>
        <dbReference type="ARBA" id="ARBA00022840"/>
    </source>
</evidence>
<sequence>MRSFEEYEVLDTDLFSAWDPDKFPILETKNLKKWFPVAEQSLLYSKTVNFIKAVDGVNLFLHKGETLGLVGESGCGKSTTSKTIIKLEEPTEGSVYFKGIDMFQPMTRVEELAIKRQIQMVFQDPYASLNPRRMVLDIIKEPFDIHFADMPYEEKEARVLEILSKVGLEDYHALRYPHEFSGGQRQRIGIARALAMNPEVILLDEPVSALDVSVQAQILNLLHDLQIDFKLTYMFIAHDLSVIKHVSDRVAVMYLGKIMEMAPTGELFRNTAHPYTIALLSAIPRPDPRIKMDRIILEGDPPSPINTPSGCPFHPRCWKAKEVCSQKQPPLEEIRPNHYVSCWFPEI</sequence>
<dbReference type="InterPro" id="IPR013563">
    <property type="entry name" value="Oligopep_ABC_C"/>
</dbReference>
<keyword evidence="4 6" id="KW-0067">ATP-binding</keyword>
<name>A0A9Y1FQL8_9ARCH</name>
<dbReference type="InterPro" id="IPR027417">
    <property type="entry name" value="P-loop_NTPase"/>
</dbReference>
<dbReference type="PROSITE" id="PS50893">
    <property type="entry name" value="ABC_TRANSPORTER_2"/>
    <property type="match status" value="1"/>
</dbReference>
<keyword evidence="2" id="KW-0813">Transport</keyword>
<dbReference type="Pfam" id="PF00005">
    <property type="entry name" value="ABC_tran"/>
    <property type="match status" value="1"/>
</dbReference>
<dbReference type="EMBL" id="CP084167">
    <property type="protein sequence ID" value="UJG44981.1"/>
    <property type="molecule type" value="Genomic_DNA"/>
</dbReference>
<dbReference type="CDD" id="cd03257">
    <property type="entry name" value="ABC_NikE_OppD_transporters"/>
    <property type="match status" value="1"/>
</dbReference>
<dbReference type="InterPro" id="IPR017871">
    <property type="entry name" value="ABC_transporter-like_CS"/>
</dbReference>